<dbReference type="AlphaFoldDB" id="A0AB39NJ12"/>
<evidence type="ECO:0000256" key="1">
    <source>
        <dbReference type="SAM" id="MobiDB-lite"/>
    </source>
</evidence>
<organism evidence="2">
    <name type="scientific">Streptomyces sp. R17</name>
    <dbReference type="NCBI Taxonomy" id="3238626"/>
    <lineage>
        <taxon>Bacteria</taxon>
        <taxon>Bacillati</taxon>
        <taxon>Actinomycetota</taxon>
        <taxon>Actinomycetes</taxon>
        <taxon>Kitasatosporales</taxon>
        <taxon>Streptomycetaceae</taxon>
        <taxon>Streptomyces</taxon>
    </lineage>
</organism>
<sequence length="118" mass="12332">MNADTATDTDRTASLEGVWDLTIATPVGRIRAVVAFRRQDGSLVGVASGAGEDVPLRDIAVDGPHVTWKQSVTKPLRLNLAFAVDVHGDTLAGASRAGRLPASKVTGTRRTTPVGEAE</sequence>
<reference evidence="2" key="1">
    <citation type="submission" date="2024-07" db="EMBL/GenBank/DDBJ databases">
        <authorList>
            <person name="Yu S.T."/>
        </authorList>
    </citation>
    <scope>NUCLEOTIDE SEQUENCE</scope>
    <source>
        <strain evidence="2">R17</strain>
    </source>
</reference>
<accession>A0AB39NJ12</accession>
<dbReference type="GeneID" id="303246756"/>
<name>A0AB39NJ12_9ACTN</name>
<gene>
    <name evidence="2" type="ORF">AB5J48_01240</name>
</gene>
<feature type="region of interest" description="Disordered" evidence="1">
    <location>
        <begin position="93"/>
        <end position="118"/>
    </location>
</feature>
<protein>
    <submittedName>
        <fullName evidence="2">Uncharacterized protein</fullName>
    </submittedName>
</protein>
<dbReference type="EMBL" id="CP163433">
    <property type="protein sequence ID" value="XDQ16823.1"/>
    <property type="molecule type" value="Genomic_DNA"/>
</dbReference>
<evidence type="ECO:0000313" key="2">
    <source>
        <dbReference type="EMBL" id="XDQ16823.1"/>
    </source>
</evidence>
<proteinExistence type="predicted"/>
<dbReference type="RefSeq" id="WP_006130961.1">
    <property type="nucleotide sequence ID" value="NZ_CP163433.1"/>
</dbReference>